<dbReference type="OrthoDB" id="3520314at2759"/>
<feature type="region of interest" description="Disordered" evidence="1">
    <location>
        <begin position="1"/>
        <end position="45"/>
    </location>
</feature>
<proteinExistence type="predicted"/>
<evidence type="ECO:0000313" key="2">
    <source>
        <dbReference type="EMBL" id="TGO48583.1"/>
    </source>
</evidence>
<accession>A0A4Z1HUE8</accession>
<dbReference type="EMBL" id="PQXN01000235">
    <property type="protein sequence ID" value="TGO48583.1"/>
    <property type="molecule type" value="Genomic_DNA"/>
</dbReference>
<evidence type="ECO:0000256" key="1">
    <source>
        <dbReference type="SAM" id="MobiDB-lite"/>
    </source>
</evidence>
<protein>
    <submittedName>
        <fullName evidence="2">Uncharacterized protein</fullName>
    </submittedName>
</protein>
<name>A0A4Z1HUE8_9HELO</name>
<dbReference type="Proteomes" id="UP000297527">
    <property type="component" value="Unassembled WGS sequence"/>
</dbReference>
<organism evidence="2 3">
    <name type="scientific">Botryotinia convoluta</name>
    <dbReference type="NCBI Taxonomy" id="54673"/>
    <lineage>
        <taxon>Eukaryota</taxon>
        <taxon>Fungi</taxon>
        <taxon>Dikarya</taxon>
        <taxon>Ascomycota</taxon>
        <taxon>Pezizomycotina</taxon>
        <taxon>Leotiomycetes</taxon>
        <taxon>Helotiales</taxon>
        <taxon>Sclerotiniaceae</taxon>
        <taxon>Botryotinia</taxon>
    </lineage>
</organism>
<evidence type="ECO:0000313" key="3">
    <source>
        <dbReference type="Proteomes" id="UP000297527"/>
    </source>
</evidence>
<sequence length="131" mass="14540">MAEDSEPRYSETTNRADGKATERTSRKKTSTAPQNPCRGRNPMLRNSSIIFGPVAQPQTFHPGMIAKGRTSRFVEELSSDEDLQSLVKNTGAAKTFDEMPLPPGKVRSATACEEQTKAEEAECWFRRCGLM</sequence>
<keyword evidence="3" id="KW-1185">Reference proteome</keyword>
<feature type="compositionally biased region" description="Basic and acidic residues" evidence="1">
    <location>
        <begin position="1"/>
        <end position="24"/>
    </location>
</feature>
<dbReference type="AlphaFoldDB" id="A0A4Z1HUE8"/>
<reference evidence="2 3" key="1">
    <citation type="submission" date="2017-12" db="EMBL/GenBank/DDBJ databases">
        <title>Comparative genomics of Botrytis spp.</title>
        <authorList>
            <person name="Valero-Jimenez C.A."/>
            <person name="Tapia P."/>
            <person name="Veloso J."/>
            <person name="Silva-Moreno E."/>
            <person name="Staats M."/>
            <person name="Valdes J.H."/>
            <person name="Van Kan J.A.L."/>
        </authorList>
    </citation>
    <scope>NUCLEOTIDE SEQUENCE [LARGE SCALE GENOMIC DNA]</scope>
    <source>
        <strain evidence="2 3">MUCL11595</strain>
    </source>
</reference>
<gene>
    <name evidence="2" type="ORF">BCON_0236g00110</name>
</gene>
<comment type="caution">
    <text evidence="2">The sequence shown here is derived from an EMBL/GenBank/DDBJ whole genome shotgun (WGS) entry which is preliminary data.</text>
</comment>